<dbReference type="EMBL" id="KK033735">
    <property type="protein sequence ID" value="EXL65137.1"/>
    <property type="molecule type" value="Genomic_DNA"/>
</dbReference>
<sequence length="86" mass="9643">MILRIFRFVNRLDEGISYMKTLIQGRRTKDSLLLVAQGVTAAAAVIQPNRAAIALRKSKNKIASERLSPVSSRGKRYQVSCLARRN</sequence>
<dbReference type="AlphaFoldDB" id="X0GNB4"/>
<dbReference type="Proteomes" id="UP000030676">
    <property type="component" value="Unassembled WGS sequence"/>
</dbReference>
<proteinExistence type="predicted"/>
<name>X0GNB4_FUSOX</name>
<dbReference type="HOGENOM" id="CLU_2497993_0_0_1"/>
<evidence type="ECO:0000313" key="1">
    <source>
        <dbReference type="EMBL" id="EXL65137.1"/>
    </source>
</evidence>
<reference evidence="1" key="2">
    <citation type="submission" date="2014-03" db="EMBL/GenBank/DDBJ databases">
        <title>The Genome Annotation of Fusarium oxysporum PHW808.</title>
        <authorList>
            <consortium name="The Broad Institute Genomics Platform"/>
            <person name="Ma L.-J."/>
            <person name="Corby-Kistler H."/>
            <person name="Broz K."/>
            <person name="Gale L.R."/>
            <person name="Jonkers W."/>
            <person name="O'Donnell K."/>
            <person name="Ploetz R."/>
            <person name="Steinberg C."/>
            <person name="Schwartz D.C."/>
            <person name="VanEtten H."/>
            <person name="Zhou S."/>
            <person name="Young S.K."/>
            <person name="Zeng Q."/>
            <person name="Gargeya S."/>
            <person name="Fitzgerald M."/>
            <person name="Abouelleil A."/>
            <person name="Alvarado L."/>
            <person name="Chapman S.B."/>
            <person name="Gainer-Dewar J."/>
            <person name="Goldberg J."/>
            <person name="Griggs A."/>
            <person name="Gujja S."/>
            <person name="Hansen M."/>
            <person name="Howarth C."/>
            <person name="Imamovic A."/>
            <person name="Ireland A."/>
            <person name="Larimer J."/>
            <person name="McCowan C."/>
            <person name="Murphy C."/>
            <person name="Pearson M."/>
            <person name="Poon T.W."/>
            <person name="Priest M."/>
            <person name="Roberts A."/>
            <person name="Saif S."/>
            <person name="Shea T."/>
            <person name="Sykes S."/>
            <person name="Wortman J."/>
            <person name="Nusbaum C."/>
            <person name="Birren B."/>
        </authorList>
    </citation>
    <scope>NUCLEOTIDE SEQUENCE</scope>
    <source>
        <strain evidence="1">54008</strain>
    </source>
</reference>
<gene>
    <name evidence="1" type="ORF">FOPG_18626</name>
</gene>
<protein>
    <submittedName>
        <fullName evidence="1">Uncharacterized protein</fullName>
    </submittedName>
</protein>
<organism evidence="1">
    <name type="scientific">Fusarium oxysporum f. sp. conglutinans race 2 54008</name>
    <dbReference type="NCBI Taxonomy" id="1089457"/>
    <lineage>
        <taxon>Eukaryota</taxon>
        <taxon>Fungi</taxon>
        <taxon>Dikarya</taxon>
        <taxon>Ascomycota</taxon>
        <taxon>Pezizomycotina</taxon>
        <taxon>Sordariomycetes</taxon>
        <taxon>Hypocreomycetidae</taxon>
        <taxon>Hypocreales</taxon>
        <taxon>Nectriaceae</taxon>
        <taxon>Fusarium</taxon>
        <taxon>Fusarium oxysporum species complex</taxon>
    </lineage>
</organism>
<reference evidence="1" key="1">
    <citation type="submission" date="2011-11" db="EMBL/GenBank/DDBJ databases">
        <title>The Genome Sequence of Fusarium oxysporum PHW808.</title>
        <authorList>
            <consortium name="The Broad Institute Genome Sequencing Platform"/>
            <person name="Ma L.-J."/>
            <person name="Gale L.R."/>
            <person name="Schwartz D.C."/>
            <person name="Zhou S."/>
            <person name="Corby-Kistler H."/>
            <person name="Young S.K."/>
            <person name="Zeng Q."/>
            <person name="Gargeya S."/>
            <person name="Fitzgerald M."/>
            <person name="Haas B."/>
            <person name="Abouelleil A."/>
            <person name="Alvarado L."/>
            <person name="Arachchi H.M."/>
            <person name="Berlin A."/>
            <person name="Brown A."/>
            <person name="Chapman S.B."/>
            <person name="Chen Z."/>
            <person name="Dunbar C."/>
            <person name="Freedman E."/>
            <person name="Gearin G."/>
            <person name="Goldberg J."/>
            <person name="Griggs A."/>
            <person name="Gujja S."/>
            <person name="Heiman D."/>
            <person name="Howarth C."/>
            <person name="Larson L."/>
            <person name="Lui A."/>
            <person name="MacDonald P.J.P."/>
            <person name="Montmayeur A."/>
            <person name="Murphy C."/>
            <person name="Neiman D."/>
            <person name="Pearson M."/>
            <person name="Priest M."/>
            <person name="Roberts A."/>
            <person name="Saif S."/>
            <person name="Shea T."/>
            <person name="Shenoy N."/>
            <person name="Sisk P."/>
            <person name="Stolte C."/>
            <person name="Sykes S."/>
            <person name="Wortman J."/>
            <person name="Nusbaum C."/>
            <person name="Birren B."/>
        </authorList>
    </citation>
    <scope>NUCLEOTIDE SEQUENCE [LARGE SCALE GENOMIC DNA]</scope>
    <source>
        <strain evidence="1">54008</strain>
    </source>
</reference>
<accession>X0GNB4</accession>